<evidence type="ECO:0000313" key="2">
    <source>
        <dbReference type="Proteomes" id="UP000054988"/>
    </source>
</evidence>
<dbReference type="EMBL" id="LATX01000975">
    <property type="protein sequence ID" value="KTB44182.1"/>
    <property type="molecule type" value="Genomic_DNA"/>
</dbReference>
<dbReference type="Proteomes" id="UP000054988">
    <property type="component" value="Unassembled WGS sequence"/>
</dbReference>
<dbReference type="AlphaFoldDB" id="A0A0W0G6J2"/>
<comment type="caution">
    <text evidence="1">The sequence shown here is derived from an EMBL/GenBank/DDBJ whole genome shotgun (WGS) entry which is preliminary data.</text>
</comment>
<evidence type="ECO:0000313" key="1">
    <source>
        <dbReference type="EMBL" id="KTB44182.1"/>
    </source>
</evidence>
<proteinExistence type="predicted"/>
<reference evidence="1 2" key="1">
    <citation type="submission" date="2015-12" db="EMBL/GenBank/DDBJ databases">
        <title>Draft genome sequence of Moniliophthora roreri, the causal agent of frosty pod rot of cacao.</title>
        <authorList>
            <person name="Aime M.C."/>
            <person name="Diaz-Valderrama J.R."/>
            <person name="Kijpornyongpan T."/>
            <person name="Phillips-Mora W."/>
        </authorList>
    </citation>
    <scope>NUCLEOTIDE SEQUENCE [LARGE SCALE GENOMIC DNA]</scope>
    <source>
        <strain evidence="1 2">MCA 2952</strain>
    </source>
</reference>
<accession>A0A0W0G6J2</accession>
<sequence>MKACSDNPEDRVPRTITFKVPSIFRPEVSPLLASTQIHNMSFGLPNAEKILRSGQEKGYILPTTSSPSHIGPRSPSIVKFENAIKADSVAVNVLGKIFSENPVFKGNKIHNVDGLLNLLDPTRRHTSLIRLHDG</sequence>
<organism evidence="1 2">
    <name type="scientific">Moniliophthora roreri</name>
    <name type="common">Frosty pod rot fungus</name>
    <name type="synonym">Monilia roreri</name>
    <dbReference type="NCBI Taxonomy" id="221103"/>
    <lineage>
        <taxon>Eukaryota</taxon>
        <taxon>Fungi</taxon>
        <taxon>Dikarya</taxon>
        <taxon>Basidiomycota</taxon>
        <taxon>Agaricomycotina</taxon>
        <taxon>Agaricomycetes</taxon>
        <taxon>Agaricomycetidae</taxon>
        <taxon>Agaricales</taxon>
        <taxon>Marasmiineae</taxon>
        <taxon>Marasmiaceae</taxon>
        <taxon>Moniliophthora</taxon>
    </lineage>
</organism>
<protein>
    <submittedName>
        <fullName evidence="1">Uncharacterized protein</fullName>
    </submittedName>
</protein>
<name>A0A0W0G6J2_MONRR</name>
<gene>
    <name evidence="1" type="ORF">WG66_3237</name>
</gene>